<dbReference type="EMBL" id="JASVEJ010000018">
    <property type="protein sequence ID" value="MDL5056791.1"/>
    <property type="molecule type" value="Genomic_DNA"/>
</dbReference>
<proteinExistence type="predicted"/>
<reference evidence="1 2" key="1">
    <citation type="submission" date="2023-06" db="EMBL/GenBank/DDBJ databases">
        <title>Whole genome sequence of Oscillatoria calcuttensis NRMC-F 0142.</title>
        <authorList>
            <person name="Shakena Fathima T."/>
            <person name="Muralitharan G."/>
            <person name="Thajuddin N."/>
        </authorList>
    </citation>
    <scope>NUCLEOTIDE SEQUENCE [LARGE SCALE GENOMIC DNA]</scope>
    <source>
        <strain evidence="1 2">NRMC-F 0142</strain>
    </source>
</reference>
<gene>
    <name evidence="1" type="ORF">QQ055_04830</name>
</gene>
<dbReference type="RefSeq" id="WP_284474329.1">
    <property type="nucleotide sequence ID" value="NZ_JASVEJ010000018.1"/>
</dbReference>
<comment type="caution">
    <text evidence="1">The sequence shown here is derived from an EMBL/GenBank/DDBJ whole genome shotgun (WGS) entry which is preliminary data.</text>
</comment>
<name>A0ABT7M170_9CYAN</name>
<accession>A0ABT7M170</accession>
<evidence type="ECO:0000313" key="1">
    <source>
        <dbReference type="EMBL" id="MDL5056791.1"/>
    </source>
</evidence>
<protein>
    <submittedName>
        <fullName evidence="1">Uncharacterized protein</fullName>
    </submittedName>
</protein>
<organism evidence="1 2">
    <name type="scientific">Geitlerinema calcuttense NRMC-F 0142</name>
    <dbReference type="NCBI Taxonomy" id="2922238"/>
    <lineage>
        <taxon>Bacteria</taxon>
        <taxon>Bacillati</taxon>
        <taxon>Cyanobacteriota</taxon>
        <taxon>Cyanophyceae</taxon>
        <taxon>Geitlerinematales</taxon>
        <taxon>Geitlerinemataceae</taxon>
        <taxon>Geitlerinema</taxon>
    </lineage>
</organism>
<sequence length="60" mass="6623">MSRFERVSLILISIGLTIQAGAFCLQVDQYMYHKSQTSLLPTVEADLGNQQFCPIASSSN</sequence>
<dbReference type="Proteomes" id="UP001230986">
    <property type="component" value="Unassembled WGS sequence"/>
</dbReference>
<evidence type="ECO:0000313" key="2">
    <source>
        <dbReference type="Proteomes" id="UP001230986"/>
    </source>
</evidence>
<keyword evidence="2" id="KW-1185">Reference proteome</keyword>